<keyword evidence="3" id="KW-1185">Reference proteome</keyword>
<protein>
    <recommendedName>
        <fullName evidence="1">Retrotransposon gag domain-containing protein</fullName>
    </recommendedName>
</protein>
<dbReference type="Proteomes" id="UP001311915">
    <property type="component" value="Unassembled WGS sequence"/>
</dbReference>
<organism evidence="2 3">
    <name type="scientific">Solanum pinnatisectum</name>
    <name type="common">tansyleaf nightshade</name>
    <dbReference type="NCBI Taxonomy" id="50273"/>
    <lineage>
        <taxon>Eukaryota</taxon>
        <taxon>Viridiplantae</taxon>
        <taxon>Streptophyta</taxon>
        <taxon>Embryophyta</taxon>
        <taxon>Tracheophyta</taxon>
        <taxon>Spermatophyta</taxon>
        <taxon>Magnoliopsida</taxon>
        <taxon>eudicotyledons</taxon>
        <taxon>Gunneridae</taxon>
        <taxon>Pentapetalae</taxon>
        <taxon>asterids</taxon>
        <taxon>lamiids</taxon>
        <taxon>Solanales</taxon>
        <taxon>Solanaceae</taxon>
        <taxon>Solanoideae</taxon>
        <taxon>Solaneae</taxon>
        <taxon>Solanum</taxon>
    </lineage>
</organism>
<feature type="domain" description="Retrotransposon gag" evidence="1">
    <location>
        <begin position="52"/>
        <end position="106"/>
    </location>
</feature>
<gene>
    <name evidence="2" type="ORF">R3W88_019432</name>
</gene>
<dbReference type="EMBL" id="JAWPEI010000010">
    <property type="protein sequence ID" value="KAK4713525.1"/>
    <property type="molecule type" value="Genomic_DNA"/>
</dbReference>
<dbReference type="Pfam" id="PF03732">
    <property type="entry name" value="Retrotrans_gag"/>
    <property type="match status" value="1"/>
</dbReference>
<evidence type="ECO:0000313" key="2">
    <source>
        <dbReference type="EMBL" id="KAK4713525.1"/>
    </source>
</evidence>
<dbReference type="AlphaFoldDB" id="A0AAV9KM87"/>
<proteinExistence type="predicted"/>
<reference evidence="2 3" key="1">
    <citation type="submission" date="2023-10" db="EMBL/GenBank/DDBJ databases">
        <title>Genome-Wide Identification Analysis in wild type Solanum Pinnatisectum Reveals Some Genes Defensing Phytophthora Infestans.</title>
        <authorList>
            <person name="Sun C."/>
        </authorList>
    </citation>
    <scope>NUCLEOTIDE SEQUENCE [LARGE SCALE GENOMIC DNA]</scope>
    <source>
        <strain evidence="2">LQN</strain>
        <tissue evidence="2">Leaf</tissue>
    </source>
</reference>
<sequence>MTIDRHNLFIKFLKLNSPFFIGTEYKDAYDFLVDCHELLHKMDTVARFGVEFVTYQFRGDTKMWWQSHVECRPVKALLMIWATFSSFFMKKYIPSTLRDRRRDEFLKRPNLCFIRICDSTFLQSESVDHYFVKELRPDLQIQAYRWLFQ</sequence>
<dbReference type="InterPro" id="IPR005162">
    <property type="entry name" value="Retrotrans_gag_dom"/>
</dbReference>
<comment type="caution">
    <text evidence="2">The sequence shown here is derived from an EMBL/GenBank/DDBJ whole genome shotgun (WGS) entry which is preliminary data.</text>
</comment>
<evidence type="ECO:0000313" key="3">
    <source>
        <dbReference type="Proteomes" id="UP001311915"/>
    </source>
</evidence>
<name>A0AAV9KM87_9SOLN</name>
<evidence type="ECO:0000259" key="1">
    <source>
        <dbReference type="Pfam" id="PF03732"/>
    </source>
</evidence>
<accession>A0AAV9KM87</accession>